<reference evidence="2 3" key="1">
    <citation type="submission" date="2021-08" db="EMBL/GenBank/DDBJ databases">
        <title>Comparative Genomics Analysis of the Genus Qipengyuania Reveals Extensive Genetic Diversity and Metabolic Versatility, Including the Description of Fifteen Novel Species.</title>
        <authorList>
            <person name="Liu Y."/>
        </authorList>
    </citation>
    <scope>NUCLEOTIDE SEQUENCE [LARGE SCALE GENOMIC DNA]</scope>
    <source>
        <strain evidence="2 3">1XM2-8</strain>
    </source>
</reference>
<sequence>MTAEIRFFWARLTANYWFFPAVFSMIAAILAFALVWLDRTGFAGFLNDVDWMVPARPKGAADMLTVMAGSMIGVASTVFSITIAAVAYASGNYGPRLLTNFMEDRGNQISLATFIGSFVYALIVLRAVRAEDETPATGADAAATALPGFTPQLSLLVAYVLLALCVAVLVFFLNHIPSSIRINKVLEGIGARLLSAIRETYPVENDFEDAVQPKGGEPLTALDIGYVQMIDFQDLAKIAHDCGCTFSLVVRTGDFVHRDMHLMHIEGCKPESIEDKVRACFTLGATRTPEQDPQFLIDELVEIGLRALSPGINDPFTAITALHWLGAATAEIGRRDLRKNICGEDIDTCPVIPAPDGFDHYVKRGFGAIRSAVATSPIAAEVMLDTLANATTPLRDEKRQKLMKNEADKLAEQVQLMLTGPDLDRFNTHHAEFNRTFW</sequence>
<evidence type="ECO:0000256" key="1">
    <source>
        <dbReference type="SAM" id="Phobius"/>
    </source>
</evidence>
<dbReference type="Proteomes" id="UP000824280">
    <property type="component" value="Chromosome"/>
</dbReference>
<feature type="transmembrane region" description="Helical" evidence="1">
    <location>
        <begin position="66"/>
        <end position="88"/>
    </location>
</feature>
<dbReference type="InterPro" id="IPR018723">
    <property type="entry name" value="DUF2254_membrane"/>
</dbReference>
<evidence type="ECO:0000313" key="2">
    <source>
        <dbReference type="EMBL" id="QZD87525.1"/>
    </source>
</evidence>
<keyword evidence="1" id="KW-0472">Membrane</keyword>
<gene>
    <name evidence="2" type="ORF">K3166_02100</name>
</gene>
<dbReference type="Pfam" id="PF10011">
    <property type="entry name" value="DUF2254"/>
    <property type="match status" value="1"/>
</dbReference>
<keyword evidence="1" id="KW-1133">Transmembrane helix</keyword>
<keyword evidence="3" id="KW-1185">Reference proteome</keyword>
<keyword evidence="1" id="KW-0812">Transmembrane</keyword>
<feature type="transmembrane region" description="Helical" evidence="1">
    <location>
        <begin position="109"/>
        <end position="128"/>
    </location>
</feature>
<feature type="transmembrane region" description="Helical" evidence="1">
    <location>
        <begin position="156"/>
        <end position="174"/>
    </location>
</feature>
<dbReference type="RefSeq" id="WP_221423063.1">
    <property type="nucleotide sequence ID" value="NZ_CP081297.1"/>
</dbReference>
<feature type="transmembrane region" description="Helical" evidence="1">
    <location>
        <begin position="16"/>
        <end position="37"/>
    </location>
</feature>
<evidence type="ECO:0000313" key="3">
    <source>
        <dbReference type="Proteomes" id="UP000824280"/>
    </source>
</evidence>
<protein>
    <submittedName>
        <fullName evidence="2">DUF2254 domain-containing protein</fullName>
    </submittedName>
</protein>
<accession>A0ABX8ZET6</accession>
<name>A0ABX8ZET6_9SPHN</name>
<organism evidence="2 3">
    <name type="scientific">Qipengyuania psychrotolerans</name>
    <dbReference type="NCBI Taxonomy" id="2867238"/>
    <lineage>
        <taxon>Bacteria</taxon>
        <taxon>Pseudomonadati</taxon>
        <taxon>Pseudomonadota</taxon>
        <taxon>Alphaproteobacteria</taxon>
        <taxon>Sphingomonadales</taxon>
        <taxon>Erythrobacteraceae</taxon>
        <taxon>Qipengyuania</taxon>
    </lineage>
</organism>
<dbReference type="EMBL" id="CP081297">
    <property type="protein sequence ID" value="QZD87525.1"/>
    <property type="molecule type" value="Genomic_DNA"/>
</dbReference>
<proteinExistence type="predicted"/>